<dbReference type="AlphaFoldDB" id="C1B9E9"/>
<dbReference type="KEGG" id="rop:ROP_40550"/>
<evidence type="ECO:0000313" key="2">
    <source>
        <dbReference type="EMBL" id="BAH52302.1"/>
    </source>
</evidence>
<proteinExistence type="predicted"/>
<dbReference type="PATRIC" id="fig|632772.20.peg.4253"/>
<name>C1B9E9_RHOOB</name>
<feature type="transmembrane region" description="Helical" evidence="1">
    <location>
        <begin position="125"/>
        <end position="146"/>
    </location>
</feature>
<dbReference type="STRING" id="632772.ROP_40550"/>
<organism evidence="2 3">
    <name type="scientific">Rhodococcus opacus (strain B4)</name>
    <dbReference type="NCBI Taxonomy" id="632772"/>
    <lineage>
        <taxon>Bacteria</taxon>
        <taxon>Bacillati</taxon>
        <taxon>Actinomycetota</taxon>
        <taxon>Actinomycetes</taxon>
        <taxon>Mycobacteriales</taxon>
        <taxon>Nocardiaceae</taxon>
        <taxon>Rhodococcus</taxon>
    </lineage>
</organism>
<dbReference type="EMBL" id="AP011115">
    <property type="protein sequence ID" value="BAH52302.1"/>
    <property type="molecule type" value="Genomic_DNA"/>
</dbReference>
<feature type="transmembrane region" description="Helical" evidence="1">
    <location>
        <begin position="66"/>
        <end position="87"/>
    </location>
</feature>
<sequence>MPDRLVRFVFRRLHAERITGPITRRVNGHRGKFLLLFAFIYLFVGYGYLVVITAGRRQTFGWLPEWSMGVLAWPWLIAAGVAILSAWKRVPPRTDRFGFMAIAVVPMLWGCLFLISWVLEYSQTGWLSSVTYFALASIVVLVSSWPNAVEVTPMFRVMPHPLDGDE</sequence>
<evidence type="ECO:0000256" key="1">
    <source>
        <dbReference type="SAM" id="Phobius"/>
    </source>
</evidence>
<gene>
    <name evidence="2" type="ordered locus">ROP_40550</name>
</gene>
<keyword evidence="1" id="KW-0472">Membrane</keyword>
<keyword evidence="1" id="KW-0812">Transmembrane</keyword>
<dbReference type="RefSeq" id="WP_012691239.1">
    <property type="nucleotide sequence ID" value="NC_012522.1"/>
</dbReference>
<keyword evidence="1" id="KW-1133">Transmembrane helix</keyword>
<feature type="transmembrane region" description="Helical" evidence="1">
    <location>
        <begin position="33"/>
        <end position="54"/>
    </location>
</feature>
<accession>C1B9E9</accession>
<feature type="transmembrane region" description="Helical" evidence="1">
    <location>
        <begin position="99"/>
        <end position="119"/>
    </location>
</feature>
<dbReference type="HOGENOM" id="CLU_1601405_0_0_11"/>
<protein>
    <submittedName>
        <fullName evidence="2">Hypothetical membrane protein</fullName>
    </submittedName>
</protein>
<evidence type="ECO:0000313" key="3">
    <source>
        <dbReference type="Proteomes" id="UP000002212"/>
    </source>
</evidence>
<reference evidence="2 3" key="1">
    <citation type="submission" date="2009-03" db="EMBL/GenBank/DDBJ databases">
        <title>Comparison of the complete genome sequences of Rhodococcus erythropolis PR4 and Rhodococcus opacus B4.</title>
        <authorList>
            <person name="Takarada H."/>
            <person name="Sekine M."/>
            <person name="Hosoyama A."/>
            <person name="Yamada R."/>
            <person name="Fujisawa T."/>
            <person name="Omata S."/>
            <person name="Shimizu A."/>
            <person name="Tsukatani N."/>
            <person name="Tanikawa S."/>
            <person name="Fujita N."/>
            <person name="Harayama S."/>
        </authorList>
    </citation>
    <scope>NUCLEOTIDE SEQUENCE [LARGE SCALE GENOMIC DNA]</scope>
    <source>
        <strain evidence="2 3">B4</strain>
    </source>
</reference>
<dbReference type="Proteomes" id="UP000002212">
    <property type="component" value="Chromosome"/>
</dbReference>